<dbReference type="Pfam" id="PF20008">
    <property type="entry name" value="DUF6429"/>
    <property type="match status" value="1"/>
</dbReference>
<keyword evidence="3" id="KW-1185">Reference proteome</keyword>
<reference evidence="2 3" key="1">
    <citation type="submission" date="2020-07" db="EMBL/GenBank/DDBJ databases">
        <title>Genomic Encyclopedia of Archaeal and Bacterial Type Strains, Phase II (KMG-II): from individual species to whole genera.</title>
        <authorList>
            <person name="Goeker M."/>
        </authorList>
    </citation>
    <scope>NUCLEOTIDE SEQUENCE [LARGE SCALE GENOMIC DNA]</scope>
    <source>
        <strain evidence="2 3">DSM 21226</strain>
    </source>
</reference>
<evidence type="ECO:0000259" key="1">
    <source>
        <dbReference type="Pfam" id="PF20008"/>
    </source>
</evidence>
<evidence type="ECO:0000313" key="2">
    <source>
        <dbReference type="EMBL" id="NYG32060.1"/>
    </source>
</evidence>
<gene>
    <name evidence="2" type="ORF">BDD16_001046</name>
</gene>
<name>A0A7Y9QYT8_9BURK</name>
<proteinExistence type="predicted"/>
<sequence>MPTPYDPDKLADATLALLGAFEFDNGRAWKRHDFDVMDRLHAEGMISNPHNRNASVHLTPEGLTRAKALADAWFGASSPAH</sequence>
<dbReference type="EMBL" id="JACCFH010000001">
    <property type="protein sequence ID" value="NYG32060.1"/>
    <property type="molecule type" value="Genomic_DNA"/>
</dbReference>
<dbReference type="RefSeq" id="WP_179632992.1">
    <property type="nucleotide sequence ID" value="NZ_JACCFH010000001.1"/>
</dbReference>
<comment type="caution">
    <text evidence="2">The sequence shown here is derived from an EMBL/GenBank/DDBJ whole genome shotgun (WGS) entry which is preliminary data.</text>
</comment>
<dbReference type="Proteomes" id="UP000518288">
    <property type="component" value="Unassembled WGS sequence"/>
</dbReference>
<feature type="domain" description="DUF6429" evidence="1">
    <location>
        <begin position="7"/>
        <end position="75"/>
    </location>
</feature>
<dbReference type="InterPro" id="IPR045489">
    <property type="entry name" value="DUF6429"/>
</dbReference>
<organism evidence="2 3">
    <name type="scientific">Sphaerotilus montanus</name>
    <dbReference type="NCBI Taxonomy" id="522889"/>
    <lineage>
        <taxon>Bacteria</taxon>
        <taxon>Pseudomonadati</taxon>
        <taxon>Pseudomonadota</taxon>
        <taxon>Betaproteobacteria</taxon>
        <taxon>Burkholderiales</taxon>
        <taxon>Sphaerotilaceae</taxon>
        <taxon>Sphaerotilus</taxon>
    </lineage>
</organism>
<evidence type="ECO:0000313" key="3">
    <source>
        <dbReference type="Proteomes" id="UP000518288"/>
    </source>
</evidence>
<protein>
    <recommendedName>
        <fullName evidence="1">DUF6429 domain-containing protein</fullName>
    </recommendedName>
</protein>
<accession>A0A7Y9QYT8</accession>
<dbReference type="AlphaFoldDB" id="A0A7Y9QYT8"/>